<dbReference type="InterPro" id="IPR008984">
    <property type="entry name" value="SMAD_FHA_dom_sf"/>
</dbReference>
<evidence type="ECO:0000313" key="2">
    <source>
        <dbReference type="EMBL" id="RFZ94670.1"/>
    </source>
</evidence>
<comment type="caution">
    <text evidence="2">The sequence shown here is derived from an EMBL/GenBank/DDBJ whole genome shotgun (WGS) entry which is preliminary data.</text>
</comment>
<gene>
    <name evidence="2" type="ORF">D0C36_03790</name>
</gene>
<dbReference type="Pfam" id="PF00498">
    <property type="entry name" value="FHA"/>
    <property type="match status" value="1"/>
</dbReference>
<dbReference type="OrthoDB" id="944636at2"/>
<dbReference type="Gene3D" id="2.60.200.20">
    <property type="match status" value="1"/>
</dbReference>
<keyword evidence="3" id="KW-1185">Reference proteome</keyword>
<dbReference type="SUPFAM" id="SSF49879">
    <property type="entry name" value="SMAD/FHA domain"/>
    <property type="match status" value="1"/>
</dbReference>
<dbReference type="InterPro" id="IPR000253">
    <property type="entry name" value="FHA_dom"/>
</dbReference>
<dbReference type="PROSITE" id="PS50006">
    <property type="entry name" value="FHA_DOMAIN"/>
    <property type="match status" value="1"/>
</dbReference>
<accession>A0A372NX34</accession>
<sequence>MFNFFKSDKPDRPSDVKGIRYELLQFIKHELQKAEGGEGGNIRGLNLYINAPAADKSLYEAAVYIEAPEQFKDEVQRIADDYAVNLPQTWQLDVIFDQELPEEAVPAKKVDAAFFIKTGSNFIKQSASAYIRVLGGETDQQEYHIQSGKDKIHIGRDKKAQGDDGFFRTNHIAFPSDTANEANKYVSRQHAHIEWSDEAGKFYIYADEGGVPPRNKVKIRSEKSEDIIKLSSTHIGHQLQEGDQIILGESAVLEFSYQPAGNE</sequence>
<feature type="domain" description="FHA" evidence="1">
    <location>
        <begin position="152"/>
        <end position="204"/>
    </location>
</feature>
<dbReference type="EMBL" id="QWDC01000001">
    <property type="protein sequence ID" value="RFZ94670.1"/>
    <property type="molecule type" value="Genomic_DNA"/>
</dbReference>
<dbReference type="RefSeq" id="WP_117390231.1">
    <property type="nucleotide sequence ID" value="NZ_QWDC01000001.1"/>
</dbReference>
<protein>
    <submittedName>
        <fullName evidence="2">FHA domain-containing protein</fullName>
    </submittedName>
</protein>
<proteinExistence type="predicted"/>
<dbReference type="CDD" id="cd00060">
    <property type="entry name" value="FHA"/>
    <property type="match status" value="1"/>
</dbReference>
<reference evidence="2 3" key="1">
    <citation type="submission" date="2018-08" db="EMBL/GenBank/DDBJ databases">
        <title>Mucilaginibacter sp. MYSH2.</title>
        <authorList>
            <person name="Seo T."/>
        </authorList>
    </citation>
    <scope>NUCLEOTIDE SEQUENCE [LARGE SCALE GENOMIC DNA]</scope>
    <source>
        <strain evidence="2 3">MYSH2</strain>
    </source>
</reference>
<name>A0A372NX34_9SPHI</name>
<dbReference type="Proteomes" id="UP000264217">
    <property type="component" value="Unassembled WGS sequence"/>
</dbReference>
<organism evidence="2 3">
    <name type="scientific">Mucilaginibacter conchicola</name>
    <dbReference type="NCBI Taxonomy" id="2303333"/>
    <lineage>
        <taxon>Bacteria</taxon>
        <taxon>Pseudomonadati</taxon>
        <taxon>Bacteroidota</taxon>
        <taxon>Sphingobacteriia</taxon>
        <taxon>Sphingobacteriales</taxon>
        <taxon>Sphingobacteriaceae</taxon>
        <taxon>Mucilaginibacter</taxon>
    </lineage>
</organism>
<evidence type="ECO:0000259" key="1">
    <source>
        <dbReference type="PROSITE" id="PS50006"/>
    </source>
</evidence>
<dbReference type="AlphaFoldDB" id="A0A372NX34"/>
<evidence type="ECO:0000313" key="3">
    <source>
        <dbReference type="Proteomes" id="UP000264217"/>
    </source>
</evidence>